<dbReference type="GO" id="GO:0016747">
    <property type="term" value="F:acyltransferase activity, transferring groups other than amino-acyl groups"/>
    <property type="evidence" value="ECO:0007669"/>
    <property type="project" value="InterPro"/>
</dbReference>
<dbReference type="KEGG" id="pfer:IRI77_15315"/>
<keyword evidence="3" id="KW-1185">Reference proteome</keyword>
<evidence type="ECO:0000313" key="3">
    <source>
        <dbReference type="Proteomes" id="UP000593892"/>
    </source>
</evidence>
<dbReference type="Pfam" id="PF18014">
    <property type="entry name" value="Acetyltransf_18"/>
    <property type="match status" value="1"/>
</dbReference>
<dbReference type="InterPro" id="IPR000182">
    <property type="entry name" value="GNAT_dom"/>
</dbReference>
<dbReference type="InterPro" id="IPR016181">
    <property type="entry name" value="Acyl_CoA_acyltransferase"/>
</dbReference>
<dbReference type="SUPFAM" id="SSF55729">
    <property type="entry name" value="Acyl-CoA N-acyltransferases (Nat)"/>
    <property type="match status" value="1"/>
</dbReference>
<dbReference type="PROSITE" id="PS51186">
    <property type="entry name" value="GNAT"/>
    <property type="match status" value="1"/>
</dbReference>
<feature type="domain" description="N-acetyltransferase" evidence="1">
    <location>
        <begin position="8"/>
        <end position="139"/>
    </location>
</feature>
<dbReference type="EMBL" id="CP063849">
    <property type="protein sequence ID" value="QOY91260.1"/>
    <property type="molecule type" value="Genomic_DNA"/>
</dbReference>
<dbReference type="Gene3D" id="3.40.630.90">
    <property type="match status" value="1"/>
</dbReference>
<dbReference type="RefSeq" id="WP_194452914.1">
    <property type="nucleotide sequence ID" value="NZ_CP063849.1"/>
</dbReference>
<keyword evidence="2" id="KW-0808">Transferase</keyword>
<dbReference type="Pfam" id="PF00583">
    <property type="entry name" value="Acetyltransf_1"/>
    <property type="match status" value="1"/>
</dbReference>
<proteinExistence type="predicted"/>
<accession>A0A7S7NWW5</accession>
<dbReference type="InterPro" id="IPR052729">
    <property type="entry name" value="Acyl/Acetyltrans_Enzymes"/>
</dbReference>
<dbReference type="Gene3D" id="3.40.630.30">
    <property type="match status" value="1"/>
</dbReference>
<dbReference type="AlphaFoldDB" id="A0A7S7NWW5"/>
<sequence>MPGGADSITIRRLLPGDIPTGLRLCRASRWNQVERDWAHFLQLSPQGCLGAQVDDRIVGTVATVRYEPDMAWIGMVLVDPSARGRGIGTVLLNESLELLRDVPSVWLDATAAGYGLYKNRGFEEDSRLVRMECLAPPLSAIDQALLPLTSPGAIGELDRSIFGAARRFHLAWLIEGCPECAWTLPGNSGYVMARHGEHFLQIGPVVAPDPPAAELLVKAALRHAQGRPVVIDATLHDPAWRQRLEALGFLEQRDFVRMRKGPAGSKLPHPWEYAIVGPEFG</sequence>
<reference evidence="2 3" key="1">
    <citation type="submission" date="2020-10" db="EMBL/GenBank/DDBJ databases">
        <title>Complete genome sequence of Paludibaculum fermentans P105T, a facultatively anaerobic acidobacterium capable of dissimilatory Fe(III) reduction.</title>
        <authorList>
            <person name="Dedysh S.N."/>
            <person name="Beletsky A.V."/>
            <person name="Kulichevskaya I.S."/>
            <person name="Mardanov A.V."/>
            <person name="Ravin N.V."/>
        </authorList>
    </citation>
    <scope>NUCLEOTIDE SEQUENCE [LARGE SCALE GENOMIC DNA]</scope>
    <source>
        <strain evidence="2 3">P105</strain>
    </source>
</reference>
<dbReference type="InterPro" id="IPR041496">
    <property type="entry name" value="YitH/HolE_GNAT"/>
</dbReference>
<dbReference type="PANTHER" id="PTHR47237">
    <property type="entry name" value="SLL0310 PROTEIN"/>
    <property type="match status" value="1"/>
</dbReference>
<organism evidence="2 3">
    <name type="scientific">Paludibaculum fermentans</name>
    <dbReference type="NCBI Taxonomy" id="1473598"/>
    <lineage>
        <taxon>Bacteria</taxon>
        <taxon>Pseudomonadati</taxon>
        <taxon>Acidobacteriota</taxon>
        <taxon>Terriglobia</taxon>
        <taxon>Bryobacterales</taxon>
        <taxon>Bryobacteraceae</taxon>
        <taxon>Paludibaculum</taxon>
    </lineage>
</organism>
<protein>
    <submittedName>
        <fullName evidence="2">GNAT family N-acetyltransferase</fullName>
    </submittedName>
</protein>
<dbReference type="CDD" id="cd04301">
    <property type="entry name" value="NAT_SF"/>
    <property type="match status" value="1"/>
</dbReference>
<gene>
    <name evidence="2" type="ORF">IRI77_15315</name>
</gene>
<dbReference type="Proteomes" id="UP000593892">
    <property type="component" value="Chromosome"/>
</dbReference>
<dbReference type="PANTHER" id="PTHR47237:SF2">
    <property type="entry name" value="BLL4206 PROTEIN"/>
    <property type="match status" value="1"/>
</dbReference>
<evidence type="ECO:0000259" key="1">
    <source>
        <dbReference type="PROSITE" id="PS51186"/>
    </source>
</evidence>
<evidence type="ECO:0000313" key="2">
    <source>
        <dbReference type="EMBL" id="QOY91260.1"/>
    </source>
</evidence>
<name>A0A7S7NWW5_PALFE</name>